<evidence type="ECO:0000256" key="1">
    <source>
        <dbReference type="SAM" id="Phobius"/>
    </source>
</evidence>
<evidence type="ECO:0000313" key="3">
    <source>
        <dbReference type="Proteomes" id="UP000664288"/>
    </source>
</evidence>
<feature type="transmembrane region" description="Helical" evidence="1">
    <location>
        <begin position="310"/>
        <end position="331"/>
    </location>
</feature>
<proteinExistence type="predicted"/>
<keyword evidence="1" id="KW-1133">Transmembrane helix</keyword>
<dbReference type="EMBL" id="JAFMPY010000022">
    <property type="protein sequence ID" value="MBO0905501.1"/>
    <property type="molecule type" value="Genomic_DNA"/>
</dbReference>
<protein>
    <recommendedName>
        <fullName evidence="4">DUF4350 domain-containing protein</fullName>
    </recommendedName>
</protein>
<organism evidence="2 3">
    <name type="scientific">Jiella sonneratiae</name>
    <dbReference type="NCBI Taxonomy" id="2816856"/>
    <lineage>
        <taxon>Bacteria</taxon>
        <taxon>Pseudomonadati</taxon>
        <taxon>Pseudomonadota</taxon>
        <taxon>Alphaproteobacteria</taxon>
        <taxon>Hyphomicrobiales</taxon>
        <taxon>Aurantimonadaceae</taxon>
        <taxon>Jiella</taxon>
    </lineage>
</organism>
<accession>A0ABS3JAB5</accession>
<evidence type="ECO:0008006" key="4">
    <source>
        <dbReference type="Google" id="ProtNLM"/>
    </source>
</evidence>
<sequence length="464" mass="49709">MTERAANPSASPAPASRAGGEWAKSLAILLAVCLAVGLFYLLGARRPIERSAIGLAGLERWLETSGVPTVPAFQGGPGAQSFRILPVYDPKLLGEGVEQADGGEDERGALSPQPLARADFVARATAGPMLAVLPKWRGGMVARGAAHPDLLVPPGAMDFFGGEPVRRLAEKGLATYKVYDKEFGQPVSRPATLYSAQVLGQGLEAKCNPVLVLEDDRGDPLGTLMADCTGKLFEGSGNTLFVLSDPDVLDNAGLALGDNAGLALTIVEGFAGNSAIFVDADTASEAVQGATQPEGGEDRRQRTLADLDRFFVYPFSWFWIGVVLVTGLALWRGSRRFGRPQEEVEAAEASKRRTIEASRRILLLSREDEPLVARHVADRIEALASALVETTRRDRSGELAALSRLLARRSPELASRFHKAHAAVTATGLKERARFDALAAFEAVIQETWHEFGRVAGPARPDRR</sequence>
<feature type="transmembrane region" description="Helical" evidence="1">
    <location>
        <begin position="22"/>
        <end position="42"/>
    </location>
</feature>
<evidence type="ECO:0000313" key="2">
    <source>
        <dbReference type="EMBL" id="MBO0905501.1"/>
    </source>
</evidence>
<keyword evidence="1" id="KW-0472">Membrane</keyword>
<comment type="caution">
    <text evidence="2">The sequence shown here is derived from an EMBL/GenBank/DDBJ whole genome shotgun (WGS) entry which is preliminary data.</text>
</comment>
<keyword evidence="3" id="KW-1185">Reference proteome</keyword>
<dbReference type="RefSeq" id="WP_207352138.1">
    <property type="nucleotide sequence ID" value="NZ_JAFMPY010000022.1"/>
</dbReference>
<keyword evidence="1" id="KW-0812">Transmembrane</keyword>
<name>A0ABS3JAB5_9HYPH</name>
<dbReference type="Proteomes" id="UP000664288">
    <property type="component" value="Unassembled WGS sequence"/>
</dbReference>
<gene>
    <name evidence="2" type="ORF">J1C47_17795</name>
</gene>
<reference evidence="2 3" key="1">
    <citation type="submission" date="2021-03" db="EMBL/GenBank/DDBJ databases">
        <title>Whole genome sequence of Jiella sp. MQZ13P-4.</title>
        <authorList>
            <person name="Tuo L."/>
        </authorList>
    </citation>
    <scope>NUCLEOTIDE SEQUENCE [LARGE SCALE GENOMIC DNA]</scope>
    <source>
        <strain evidence="2 3">MQZ13P-4</strain>
    </source>
</reference>